<keyword evidence="5" id="KW-0967">Endosome</keyword>
<keyword evidence="6" id="KW-0653">Protein transport</keyword>
<dbReference type="GeneID" id="108980467"/>
<comment type="subcellular location">
    <subcellularLocation>
        <location evidence="2">Cytoplasm</location>
        <location evidence="2">Cytosol</location>
    </subcellularLocation>
    <subcellularLocation>
        <location evidence="1">Endosome membrane</location>
        <topology evidence="1">Peripheral membrane protein</topology>
    </subcellularLocation>
</comment>
<dbReference type="Proteomes" id="UP000235220">
    <property type="component" value="Chromosome 12"/>
</dbReference>
<feature type="region of interest" description="Disordered" evidence="11">
    <location>
        <begin position="269"/>
        <end position="296"/>
    </location>
</feature>
<evidence type="ECO:0000259" key="12">
    <source>
        <dbReference type="PROSITE" id="PS50195"/>
    </source>
</evidence>
<gene>
    <name evidence="14 15" type="primary">LOC108980467</name>
</gene>
<feature type="domain" description="PX" evidence="12">
    <location>
        <begin position="106"/>
        <end position="223"/>
    </location>
</feature>
<evidence type="ECO:0000256" key="4">
    <source>
        <dbReference type="ARBA" id="ARBA00022490"/>
    </source>
</evidence>
<evidence type="ECO:0000256" key="7">
    <source>
        <dbReference type="ARBA" id="ARBA00023054"/>
    </source>
</evidence>
<dbReference type="SUPFAM" id="SSF64268">
    <property type="entry name" value="PX domain"/>
    <property type="match status" value="1"/>
</dbReference>
<protein>
    <submittedName>
        <fullName evidence="14 15">PX domain-containing protein EREX-like isoform X1</fullName>
    </submittedName>
</protein>
<keyword evidence="7 10" id="KW-0175">Coiled coil</keyword>
<evidence type="ECO:0000313" key="15">
    <source>
        <dbReference type="RefSeq" id="XP_018806946.2"/>
    </source>
</evidence>
<evidence type="ECO:0000256" key="8">
    <source>
        <dbReference type="ARBA" id="ARBA00023136"/>
    </source>
</evidence>
<dbReference type="GO" id="GO:0015031">
    <property type="term" value="P:protein transport"/>
    <property type="evidence" value="ECO:0000318"/>
    <property type="project" value="GO_Central"/>
</dbReference>
<dbReference type="RefSeq" id="XP_018806946.2">
    <property type="nucleotide sequence ID" value="XM_018951401.2"/>
</dbReference>
<dbReference type="KEGG" id="jre:108980467"/>
<evidence type="ECO:0000256" key="11">
    <source>
        <dbReference type="SAM" id="MobiDB-lite"/>
    </source>
</evidence>
<dbReference type="PROSITE" id="PS50195">
    <property type="entry name" value="PX"/>
    <property type="match status" value="1"/>
</dbReference>
<dbReference type="SMART" id="SM00312">
    <property type="entry name" value="PX"/>
    <property type="match status" value="1"/>
</dbReference>
<feature type="compositionally biased region" description="Acidic residues" evidence="11">
    <location>
        <begin position="790"/>
        <end position="799"/>
    </location>
</feature>
<evidence type="ECO:0000256" key="9">
    <source>
        <dbReference type="ARBA" id="ARBA00055681"/>
    </source>
</evidence>
<name>A0A2I4DIH1_JUGRE</name>
<feature type="region of interest" description="Disordered" evidence="11">
    <location>
        <begin position="28"/>
        <end position="85"/>
    </location>
</feature>
<dbReference type="GO" id="GO:0035091">
    <property type="term" value="F:phosphatidylinositol binding"/>
    <property type="evidence" value="ECO:0007669"/>
    <property type="project" value="InterPro"/>
</dbReference>
<dbReference type="InterPro" id="IPR036871">
    <property type="entry name" value="PX_dom_sf"/>
</dbReference>
<dbReference type="GO" id="GO:0010008">
    <property type="term" value="C:endosome membrane"/>
    <property type="evidence" value="ECO:0000318"/>
    <property type="project" value="GO_Central"/>
</dbReference>
<dbReference type="AlphaFoldDB" id="A0A2I4DIH1"/>
<keyword evidence="13" id="KW-1185">Reference proteome</keyword>
<dbReference type="InterPro" id="IPR001683">
    <property type="entry name" value="PX_dom"/>
</dbReference>
<evidence type="ECO:0000313" key="14">
    <source>
        <dbReference type="RefSeq" id="XP_018806945.2"/>
    </source>
</evidence>
<feature type="coiled-coil region" evidence="10">
    <location>
        <begin position="523"/>
        <end position="638"/>
    </location>
</feature>
<evidence type="ECO:0000256" key="6">
    <source>
        <dbReference type="ARBA" id="ARBA00022927"/>
    </source>
</evidence>
<evidence type="ECO:0000256" key="3">
    <source>
        <dbReference type="ARBA" id="ARBA00022448"/>
    </source>
</evidence>
<comment type="function">
    <text evidence="9">Acts as an effector of RABF2A and RABF2B. Involved in vacuolar transport of storage proteins. Regulates membrane trafficking to protein storage vacuoles (PSVs). Binds specifically to phosphatidylinositol 3-monophosphate (PtdIns3P).</text>
</comment>
<dbReference type="PANTHER" id="PTHR46856:SF3">
    <property type="entry name" value="PX DOMAIN-CONTAINING PROTEIN EREX"/>
    <property type="match status" value="1"/>
</dbReference>
<dbReference type="STRING" id="51240.A0A2I4DIH1"/>
<dbReference type="Gene3D" id="3.30.1520.10">
    <property type="entry name" value="Phox-like domain"/>
    <property type="match status" value="1"/>
</dbReference>
<feature type="compositionally biased region" description="Basic and acidic residues" evidence="11">
    <location>
        <begin position="283"/>
        <end position="296"/>
    </location>
</feature>
<evidence type="ECO:0000256" key="5">
    <source>
        <dbReference type="ARBA" id="ARBA00022753"/>
    </source>
</evidence>
<evidence type="ECO:0000256" key="2">
    <source>
        <dbReference type="ARBA" id="ARBA00004514"/>
    </source>
</evidence>
<dbReference type="InterPro" id="IPR044588">
    <property type="entry name" value="EREX-like"/>
</dbReference>
<evidence type="ECO:0000256" key="1">
    <source>
        <dbReference type="ARBA" id="ARBA00004481"/>
    </source>
</evidence>
<feature type="region of interest" description="Disordered" evidence="11">
    <location>
        <begin position="784"/>
        <end position="813"/>
    </location>
</feature>
<keyword evidence="4" id="KW-0963">Cytoplasm</keyword>
<dbReference type="RefSeq" id="XP_018806945.2">
    <property type="nucleotide sequence ID" value="XM_018951400.2"/>
</dbReference>
<proteinExistence type="predicted"/>
<evidence type="ECO:0000313" key="13">
    <source>
        <dbReference type="Proteomes" id="UP000235220"/>
    </source>
</evidence>
<dbReference type="OrthoDB" id="76516at2759"/>
<keyword evidence="3" id="KW-0813">Transport</keyword>
<dbReference type="FunFam" id="3.30.1520.10:FF:000060">
    <property type="entry name" value="Phox (PX) domain-containing protein"/>
    <property type="match status" value="1"/>
</dbReference>
<evidence type="ECO:0000256" key="10">
    <source>
        <dbReference type="SAM" id="Coils"/>
    </source>
</evidence>
<keyword evidence="8" id="KW-0472">Membrane</keyword>
<dbReference type="PANTHER" id="PTHR46856">
    <property type="entry name" value="PX DOMAIN-CONTAINING PROTEIN EREL1-RELATED"/>
    <property type="match status" value="1"/>
</dbReference>
<accession>A0A2I4DIH1</accession>
<dbReference type="GO" id="GO:0005829">
    <property type="term" value="C:cytosol"/>
    <property type="evidence" value="ECO:0007669"/>
    <property type="project" value="UniProtKB-SubCell"/>
</dbReference>
<organism evidence="13 14">
    <name type="scientific">Juglans regia</name>
    <name type="common">English walnut</name>
    <dbReference type="NCBI Taxonomy" id="51240"/>
    <lineage>
        <taxon>Eukaryota</taxon>
        <taxon>Viridiplantae</taxon>
        <taxon>Streptophyta</taxon>
        <taxon>Embryophyta</taxon>
        <taxon>Tracheophyta</taxon>
        <taxon>Spermatophyta</taxon>
        <taxon>Magnoliopsida</taxon>
        <taxon>eudicotyledons</taxon>
        <taxon>Gunneridae</taxon>
        <taxon>Pentapetalae</taxon>
        <taxon>rosids</taxon>
        <taxon>fabids</taxon>
        <taxon>Fagales</taxon>
        <taxon>Juglandaceae</taxon>
        <taxon>Juglans</taxon>
    </lineage>
</organism>
<reference evidence="14 15" key="1">
    <citation type="submission" date="2025-04" db="UniProtKB">
        <authorList>
            <consortium name="RefSeq"/>
        </authorList>
    </citation>
    <scope>IDENTIFICATION</scope>
    <source>
        <tissue evidence="14 15">Leaves</tissue>
    </source>
</reference>
<dbReference type="Pfam" id="PF00787">
    <property type="entry name" value="PX"/>
    <property type="match status" value="1"/>
</dbReference>
<sequence length="813" mass="92012">MNLYAHDLSLLDDYNLDFFDAILEPFSHGRDSSSSNSTIDPSDDDDLLDSYKPNSGHSVLPNRSPPKHRHDGKSPLPLGMDWSPPPRKWDGRETVWPHDFHTGWSYCISIPSWVFLSKSRGSDPVVFYRVQVGLQSPEGITTIRGILRRFNDFLKLFSEVRQVFPKKNLPPAPPKGILKIKSQTLLEERRYSLEDWMGKLLSDIDVSRSAPVATFLELEAAVRSSFYDENQQTPDANSSIGGVVLSSLLRSNSDVSGLAGGLFASDHGNDTPYEISEVGTPRHRNDNSTDPGLEKSVSEQYLIDPYKRTVKHGMFNRKFIQESLQRFSRHQMTMGSQVNNNIGRDEVIGNNSGAKPLRIDGTDFFPELGDCEVDGHVRRLSTESVGSDLSSVRGSEMSNTGEANYFGGYPDHSRGSEAPKNMDSFVNPDSQLPRDLLVALPSDERYRLNRVLVTMQQRLATAKTDFEDLIARLNQEVSVRQFLTTKVKDLEVESEITRQNCKDNMQQAVLTEKEKLTQMQWDMEELHAKCLEMELKLKLEQDEKVRAESTKIAIVQENKMLLHELDVAREQLENLQKQHEEFEVKSKADVKLLVKEVKSLRSSQLELKQELSRLMKEKLEAERSLQKERQRMEHANTANTKFLHECGILRGRLQECSLNFLVEEEDKLTLDTSSPSDAIDLLTTSDNRIGLLLAEAQLLAQDVENAIAVVDKSRDVNGSNKRTTDDELRKMLTDVFVENAGLRKQVNSVIRCALNTNGTPEQDYIVENAGLRKQVNSVIRCALNTNGTPEQDDDDEDEEVPSRKTVLSKFLER</sequence>